<sequence length="66" mass="7533">MSAAKLKVYVDNEERTLLINQVNEIATISQIIISTSFPFYEVKTLFTLITISMGMYLKAIKAIEFK</sequence>
<keyword evidence="2" id="KW-1185">Reference proteome</keyword>
<dbReference type="EMBL" id="BAAAFA010000011">
    <property type="protein sequence ID" value="GAA0822037.1"/>
    <property type="molecule type" value="Genomic_DNA"/>
</dbReference>
<name>A0ABN1LA21_9GAMM</name>
<accession>A0ABN1LA21</accession>
<protein>
    <submittedName>
        <fullName evidence="1">Uncharacterized protein</fullName>
    </submittedName>
</protein>
<evidence type="ECO:0000313" key="1">
    <source>
        <dbReference type="EMBL" id="GAA0822037.1"/>
    </source>
</evidence>
<reference evidence="1 2" key="1">
    <citation type="journal article" date="2019" name="Int. J. Syst. Evol. Microbiol.">
        <title>The Global Catalogue of Microorganisms (GCM) 10K type strain sequencing project: providing services to taxonomists for standard genome sequencing and annotation.</title>
        <authorList>
            <consortium name="The Broad Institute Genomics Platform"/>
            <consortium name="The Broad Institute Genome Sequencing Center for Infectious Disease"/>
            <person name="Wu L."/>
            <person name="Ma J."/>
        </authorList>
    </citation>
    <scope>NUCLEOTIDE SEQUENCE [LARGE SCALE GENOMIC DNA]</scope>
    <source>
        <strain evidence="1 2">JCM 15608</strain>
    </source>
</reference>
<proteinExistence type="predicted"/>
<gene>
    <name evidence="1" type="ORF">GCM10009111_29780</name>
</gene>
<evidence type="ECO:0000313" key="2">
    <source>
        <dbReference type="Proteomes" id="UP001500021"/>
    </source>
</evidence>
<organism evidence="1 2">
    <name type="scientific">Colwellia asteriadis</name>
    <dbReference type="NCBI Taxonomy" id="517723"/>
    <lineage>
        <taxon>Bacteria</taxon>
        <taxon>Pseudomonadati</taxon>
        <taxon>Pseudomonadota</taxon>
        <taxon>Gammaproteobacteria</taxon>
        <taxon>Alteromonadales</taxon>
        <taxon>Colwelliaceae</taxon>
        <taxon>Colwellia</taxon>
    </lineage>
</organism>
<comment type="caution">
    <text evidence="1">The sequence shown here is derived from an EMBL/GenBank/DDBJ whole genome shotgun (WGS) entry which is preliminary data.</text>
</comment>
<dbReference type="Proteomes" id="UP001500021">
    <property type="component" value="Unassembled WGS sequence"/>
</dbReference>